<organism evidence="1 2">
    <name type="scientific">Marasmiellus scandens</name>
    <dbReference type="NCBI Taxonomy" id="2682957"/>
    <lineage>
        <taxon>Eukaryota</taxon>
        <taxon>Fungi</taxon>
        <taxon>Dikarya</taxon>
        <taxon>Basidiomycota</taxon>
        <taxon>Agaricomycotina</taxon>
        <taxon>Agaricomycetes</taxon>
        <taxon>Agaricomycetidae</taxon>
        <taxon>Agaricales</taxon>
        <taxon>Marasmiineae</taxon>
        <taxon>Omphalotaceae</taxon>
        <taxon>Marasmiellus</taxon>
    </lineage>
</organism>
<dbReference type="Proteomes" id="UP001498398">
    <property type="component" value="Unassembled WGS sequence"/>
</dbReference>
<keyword evidence="2" id="KW-1185">Reference proteome</keyword>
<accession>A0ABR1JCX1</accession>
<protein>
    <submittedName>
        <fullName evidence="1">Uncharacterized protein</fullName>
    </submittedName>
</protein>
<gene>
    <name evidence="1" type="ORF">VKT23_011933</name>
</gene>
<evidence type="ECO:0000313" key="1">
    <source>
        <dbReference type="EMBL" id="KAK7453257.1"/>
    </source>
</evidence>
<proteinExistence type="predicted"/>
<dbReference type="EMBL" id="JBANRG010000027">
    <property type="protein sequence ID" value="KAK7453257.1"/>
    <property type="molecule type" value="Genomic_DNA"/>
</dbReference>
<reference evidence="1 2" key="1">
    <citation type="submission" date="2024-01" db="EMBL/GenBank/DDBJ databases">
        <title>A draft genome for the cacao thread blight pathogen Marasmiellus scandens.</title>
        <authorList>
            <person name="Baruah I.K."/>
            <person name="Leung J."/>
            <person name="Bukari Y."/>
            <person name="Amoako-Attah I."/>
            <person name="Meinhardt L.W."/>
            <person name="Bailey B.A."/>
            <person name="Cohen S.P."/>
        </authorList>
    </citation>
    <scope>NUCLEOTIDE SEQUENCE [LARGE SCALE GENOMIC DNA]</scope>
    <source>
        <strain evidence="1 2">GH-19</strain>
    </source>
</reference>
<evidence type="ECO:0000313" key="2">
    <source>
        <dbReference type="Proteomes" id="UP001498398"/>
    </source>
</evidence>
<sequence>MAQASSSGVNDAARSLLSPRRMGGLVLGVLWGLSQMRGLGGGGGGMGWRFGKSLYLPSTSNLRIGIRALAVNAASALH</sequence>
<comment type="caution">
    <text evidence="1">The sequence shown here is derived from an EMBL/GenBank/DDBJ whole genome shotgun (WGS) entry which is preliminary data.</text>
</comment>
<name>A0ABR1JCX1_9AGAR</name>